<dbReference type="SUPFAM" id="SSF75169">
    <property type="entry name" value="DsrEFH-like"/>
    <property type="match status" value="1"/>
</dbReference>
<accession>A0A136A135</accession>
<proteinExistence type="predicted"/>
<evidence type="ECO:0000313" key="1">
    <source>
        <dbReference type="EMBL" id="KXI28946.1"/>
    </source>
</evidence>
<evidence type="ECO:0000313" key="2">
    <source>
        <dbReference type="Proteomes" id="UP000070299"/>
    </source>
</evidence>
<dbReference type="PANTHER" id="PTHR37526:SF1">
    <property type="entry name" value="PROTEIN TUSB"/>
    <property type="match status" value="1"/>
</dbReference>
<organism evidence="1 2">
    <name type="scientific">Paraglaciecola hydrolytica</name>
    <dbReference type="NCBI Taxonomy" id="1799789"/>
    <lineage>
        <taxon>Bacteria</taxon>
        <taxon>Pseudomonadati</taxon>
        <taxon>Pseudomonadota</taxon>
        <taxon>Gammaproteobacteria</taxon>
        <taxon>Alteromonadales</taxon>
        <taxon>Alteromonadaceae</taxon>
        <taxon>Paraglaciecola</taxon>
    </lineage>
</organism>
<evidence type="ECO:0008006" key="3">
    <source>
        <dbReference type="Google" id="ProtNLM"/>
    </source>
</evidence>
<dbReference type="PANTHER" id="PTHR37526">
    <property type="entry name" value="PROTEIN TUSB"/>
    <property type="match status" value="1"/>
</dbReference>
<dbReference type="EMBL" id="LSNE01000005">
    <property type="protein sequence ID" value="KXI28946.1"/>
    <property type="molecule type" value="Genomic_DNA"/>
</dbReference>
<dbReference type="Proteomes" id="UP000070299">
    <property type="component" value="Unassembled WGS sequence"/>
</dbReference>
<protein>
    <recommendedName>
        <fullName evidence="3">Sulfur relay protein TusB</fullName>
    </recommendedName>
</protein>
<gene>
    <name evidence="1" type="ORF">AX660_12240</name>
</gene>
<dbReference type="AlphaFoldDB" id="A0A136A135"/>
<dbReference type="RefSeq" id="WP_068375855.1">
    <property type="nucleotide sequence ID" value="NZ_LSNE01000005.1"/>
</dbReference>
<dbReference type="STRING" id="1799789.AX660_12240"/>
<dbReference type="GO" id="GO:0002143">
    <property type="term" value="P:tRNA wobble position uridine thiolation"/>
    <property type="evidence" value="ECO:0007669"/>
    <property type="project" value="InterPro"/>
</dbReference>
<dbReference type="InterPro" id="IPR027396">
    <property type="entry name" value="DsrEFH-like"/>
</dbReference>
<comment type="caution">
    <text evidence="1">The sequence shown here is derived from an EMBL/GenBank/DDBJ whole genome shotgun (WGS) entry which is preliminary data.</text>
</comment>
<keyword evidence="2" id="KW-1185">Reference proteome</keyword>
<dbReference type="OrthoDB" id="6183100at2"/>
<reference evidence="2" key="1">
    <citation type="submission" date="2016-02" db="EMBL/GenBank/DDBJ databases">
        <authorList>
            <person name="Schultz-Johansen M."/>
            <person name="Glaring M.A."/>
            <person name="Bech P.K."/>
            <person name="Stougaard P."/>
        </authorList>
    </citation>
    <scope>NUCLEOTIDE SEQUENCE [LARGE SCALE GENOMIC DNA]</scope>
    <source>
        <strain evidence="2">S66</strain>
    </source>
</reference>
<dbReference type="GO" id="GO:1990228">
    <property type="term" value="C:sulfurtransferase complex"/>
    <property type="evidence" value="ECO:0007669"/>
    <property type="project" value="TreeGrafter"/>
</dbReference>
<dbReference type="Gene3D" id="3.40.1260.10">
    <property type="entry name" value="DsrEFH-like"/>
    <property type="match status" value="1"/>
</dbReference>
<name>A0A136A135_9ALTE</name>
<dbReference type="NCBIfam" id="TIGR03011">
    <property type="entry name" value="sulf_tusB_dsrH"/>
    <property type="match status" value="1"/>
</dbReference>
<sequence length="95" mass="10791">MVLHQVFNSPFNSAELQRFCEHAQEHDALLLLQDAVYALNHPLFSSLLTQQKTIYILANDLLARGLVCHVTQVKVISDQQWLALCVESSKVISWT</sequence>
<dbReference type="InterPro" id="IPR007215">
    <property type="entry name" value="Sulphur_relay_TusB/DsrH"/>
</dbReference>
<dbReference type="Pfam" id="PF04077">
    <property type="entry name" value="DsrH"/>
    <property type="match status" value="1"/>
</dbReference>